<accession>A0ABQ2DH01</accession>
<sequence length="153" mass="16497">MTVSQQGSNLKSATYITWSMVGVPGQEVIHIVSAQRTASGLTGSCTTYRYLGMLQGSWVLGLTTTSVTVSSKDSSFSTFKDLHPGGKVLNNRAEGLQARSLCQLPGKSVLDTTVYLPGETRELSLLPPGTDMQFELNQEAGNLQVLPIYEPQQ</sequence>
<proteinExistence type="predicted"/>
<evidence type="ECO:0000313" key="1">
    <source>
        <dbReference type="EMBL" id="GGJ55183.1"/>
    </source>
</evidence>
<dbReference type="EMBL" id="BMOD01000032">
    <property type="protein sequence ID" value="GGJ55183.1"/>
    <property type="molecule type" value="Genomic_DNA"/>
</dbReference>
<organism evidence="1 2">
    <name type="scientific">Deinococcus roseus</name>
    <dbReference type="NCBI Taxonomy" id="392414"/>
    <lineage>
        <taxon>Bacteria</taxon>
        <taxon>Thermotogati</taxon>
        <taxon>Deinococcota</taxon>
        <taxon>Deinococci</taxon>
        <taxon>Deinococcales</taxon>
        <taxon>Deinococcaceae</taxon>
        <taxon>Deinococcus</taxon>
    </lineage>
</organism>
<name>A0ABQ2DH01_9DEIO</name>
<evidence type="ECO:0008006" key="3">
    <source>
        <dbReference type="Google" id="ProtNLM"/>
    </source>
</evidence>
<gene>
    <name evidence="1" type="ORF">GCM10008938_46640</name>
</gene>
<evidence type="ECO:0000313" key="2">
    <source>
        <dbReference type="Proteomes" id="UP000632222"/>
    </source>
</evidence>
<comment type="caution">
    <text evidence="1">The sequence shown here is derived from an EMBL/GenBank/DDBJ whole genome shotgun (WGS) entry which is preliminary data.</text>
</comment>
<protein>
    <recommendedName>
        <fullName evidence="3">DUF306 domain-containing protein</fullName>
    </recommendedName>
</protein>
<dbReference type="Proteomes" id="UP000632222">
    <property type="component" value="Unassembled WGS sequence"/>
</dbReference>
<keyword evidence="2" id="KW-1185">Reference proteome</keyword>
<reference evidence="2" key="1">
    <citation type="journal article" date="2019" name="Int. J. Syst. Evol. Microbiol.">
        <title>The Global Catalogue of Microorganisms (GCM) 10K type strain sequencing project: providing services to taxonomists for standard genome sequencing and annotation.</title>
        <authorList>
            <consortium name="The Broad Institute Genomics Platform"/>
            <consortium name="The Broad Institute Genome Sequencing Center for Infectious Disease"/>
            <person name="Wu L."/>
            <person name="Ma J."/>
        </authorList>
    </citation>
    <scope>NUCLEOTIDE SEQUENCE [LARGE SCALE GENOMIC DNA]</scope>
    <source>
        <strain evidence="2">JCM 14370</strain>
    </source>
</reference>
<dbReference type="RefSeq" id="WP_189007850.1">
    <property type="nucleotide sequence ID" value="NZ_BMOD01000032.1"/>
</dbReference>